<dbReference type="InterPro" id="IPR002678">
    <property type="entry name" value="DUF34/NIF3"/>
</dbReference>
<feature type="binding site" evidence="4">
    <location>
        <position position="228"/>
    </location>
    <ligand>
        <name>a divalent metal cation</name>
        <dbReference type="ChEBI" id="CHEBI:60240"/>
        <label>1</label>
    </ligand>
</feature>
<dbReference type="STRING" id="1122155.SAMN02745158_00041"/>
<organism evidence="5 6">
    <name type="scientific">Lactonifactor longoviformis DSM 17459</name>
    <dbReference type="NCBI Taxonomy" id="1122155"/>
    <lineage>
        <taxon>Bacteria</taxon>
        <taxon>Bacillati</taxon>
        <taxon>Bacillota</taxon>
        <taxon>Clostridia</taxon>
        <taxon>Eubacteriales</taxon>
        <taxon>Clostridiaceae</taxon>
        <taxon>Lactonifactor</taxon>
    </lineage>
</organism>
<dbReference type="NCBIfam" id="TIGR00486">
    <property type="entry name" value="YbgI_SA1388"/>
    <property type="match status" value="1"/>
</dbReference>
<dbReference type="Gene3D" id="3.40.1390.30">
    <property type="entry name" value="NIF3 (NGG1p interacting factor 3)-like"/>
    <property type="match status" value="2"/>
</dbReference>
<name>A0A1M4SC72_9CLOT</name>
<evidence type="ECO:0000256" key="4">
    <source>
        <dbReference type="PIRSR" id="PIRSR602678-1"/>
    </source>
</evidence>
<dbReference type="Proteomes" id="UP000184245">
    <property type="component" value="Unassembled WGS sequence"/>
</dbReference>
<feature type="binding site" evidence="4">
    <location>
        <position position="64"/>
    </location>
    <ligand>
        <name>a divalent metal cation</name>
        <dbReference type="ChEBI" id="CHEBI:60240"/>
        <label>2</label>
    </ligand>
</feature>
<feature type="binding site" evidence="4">
    <location>
        <position position="224"/>
    </location>
    <ligand>
        <name>a divalent metal cation</name>
        <dbReference type="ChEBI" id="CHEBI:60240"/>
        <label>1</label>
    </ligand>
</feature>
<gene>
    <name evidence="5" type="ORF">SAMN02745158_00041</name>
</gene>
<evidence type="ECO:0000313" key="6">
    <source>
        <dbReference type="Proteomes" id="UP000184245"/>
    </source>
</evidence>
<evidence type="ECO:0000313" key="5">
    <source>
        <dbReference type="EMBL" id="SHE29816.1"/>
    </source>
</evidence>
<dbReference type="AlphaFoldDB" id="A0A1M4SC72"/>
<sequence length="260" mass="28543">MKCKEIIQTLERLYPPSFAEDWDNVGLLVGDEESQISRIFLALDVTDETLHAAVDFHADLMITHHPMIFSGIKQVNAGNYLGRRIIKMIKENIACYAMHTNFDICGMADLSAGYLQLTDTSVLDVTFEDSGRAEGIGRVGTLPRRMTLRECAGFVKKALNLSHVTVYGDMDQSLNRAAVSTGSGKSMVAKAISSGAEVLVTGDIDYHTGIDAPSRGIAIIDAGHYGTEAMFIDFMRQVLAGEYPQLIVEGMPVKEPFTWM</sequence>
<proteinExistence type="inferred from homology"/>
<feature type="binding site" evidence="4">
    <location>
        <position position="103"/>
    </location>
    <ligand>
        <name>a divalent metal cation</name>
        <dbReference type="ChEBI" id="CHEBI:60240"/>
        <label>1</label>
    </ligand>
</feature>
<dbReference type="OrthoDB" id="9792792at2"/>
<comment type="similarity">
    <text evidence="1">Belongs to the GTP cyclohydrolase I type 2/NIF3 family.</text>
</comment>
<accession>A0A1M4SC72</accession>
<keyword evidence="3 4" id="KW-0479">Metal-binding</keyword>
<dbReference type="Pfam" id="PF01784">
    <property type="entry name" value="DUF34_NIF3"/>
    <property type="match status" value="1"/>
</dbReference>
<reference evidence="5 6" key="1">
    <citation type="submission" date="2016-11" db="EMBL/GenBank/DDBJ databases">
        <authorList>
            <person name="Jaros S."/>
            <person name="Januszkiewicz K."/>
            <person name="Wedrychowicz H."/>
        </authorList>
    </citation>
    <scope>NUCLEOTIDE SEQUENCE [LARGE SCALE GENOMIC DNA]</scope>
    <source>
        <strain evidence="5 6">DSM 17459</strain>
    </source>
</reference>
<keyword evidence="6" id="KW-1185">Reference proteome</keyword>
<dbReference type="EMBL" id="FQVI01000001">
    <property type="protein sequence ID" value="SHE29816.1"/>
    <property type="molecule type" value="Genomic_DNA"/>
</dbReference>
<dbReference type="InterPro" id="IPR036069">
    <property type="entry name" value="DUF34/NIF3_sf"/>
</dbReference>
<evidence type="ECO:0000256" key="2">
    <source>
        <dbReference type="ARBA" id="ARBA00022112"/>
    </source>
</evidence>
<dbReference type="GO" id="GO:0005737">
    <property type="term" value="C:cytoplasm"/>
    <property type="evidence" value="ECO:0007669"/>
    <property type="project" value="TreeGrafter"/>
</dbReference>
<dbReference type="SUPFAM" id="SSF102705">
    <property type="entry name" value="NIF3 (NGG1p interacting factor 3)-like"/>
    <property type="match status" value="1"/>
</dbReference>
<dbReference type="PANTHER" id="PTHR13799:SF14">
    <property type="entry name" value="GTP CYCLOHYDROLASE 1 TYPE 2 HOMOLOG"/>
    <property type="match status" value="1"/>
</dbReference>
<protein>
    <recommendedName>
        <fullName evidence="2">GTP cyclohydrolase 1 type 2 homolog</fullName>
    </recommendedName>
</protein>
<dbReference type="FunFam" id="3.40.1390.30:FF:000001">
    <property type="entry name" value="GTP cyclohydrolase 1 type 2"/>
    <property type="match status" value="1"/>
</dbReference>
<dbReference type="RefSeq" id="WP_072848113.1">
    <property type="nucleotide sequence ID" value="NZ_FQVI01000001.1"/>
</dbReference>
<feature type="binding site" evidence="4">
    <location>
        <position position="65"/>
    </location>
    <ligand>
        <name>a divalent metal cation</name>
        <dbReference type="ChEBI" id="CHEBI:60240"/>
        <label>1</label>
    </ligand>
</feature>
<evidence type="ECO:0000256" key="3">
    <source>
        <dbReference type="ARBA" id="ARBA00022723"/>
    </source>
</evidence>
<evidence type="ECO:0000256" key="1">
    <source>
        <dbReference type="ARBA" id="ARBA00006964"/>
    </source>
</evidence>
<dbReference type="GO" id="GO:0046872">
    <property type="term" value="F:metal ion binding"/>
    <property type="evidence" value="ECO:0007669"/>
    <property type="project" value="UniProtKB-KW"/>
</dbReference>
<dbReference type="PANTHER" id="PTHR13799">
    <property type="entry name" value="NGG1 INTERACTING FACTOR 3"/>
    <property type="match status" value="1"/>
</dbReference>